<comment type="caution">
    <text evidence="6">The sequence shown here is derived from an EMBL/GenBank/DDBJ whole genome shotgun (WGS) entry which is preliminary data.</text>
</comment>
<dbReference type="GO" id="GO:0015221">
    <property type="term" value="F:lipopolysaccharide transmembrane transporter activity"/>
    <property type="evidence" value="ECO:0007669"/>
    <property type="project" value="InterPro"/>
</dbReference>
<dbReference type="GO" id="GO:0005886">
    <property type="term" value="C:plasma membrane"/>
    <property type="evidence" value="ECO:0007669"/>
    <property type="project" value="InterPro"/>
</dbReference>
<dbReference type="AlphaFoldDB" id="A0A9J6RI19"/>
<dbReference type="Pfam" id="PF06835">
    <property type="entry name" value="LptC"/>
    <property type="match status" value="1"/>
</dbReference>
<dbReference type="RefSeq" id="WP_258330138.1">
    <property type="nucleotide sequence ID" value="NZ_JAPTGG010000001.1"/>
</dbReference>
<gene>
    <name evidence="6" type="primary">lptC</name>
    <name evidence="6" type="ORF">O0V09_02205</name>
</gene>
<proteinExistence type="predicted"/>
<dbReference type="Proteomes" id="UP001069090">
    <property type="component" value="Unassembled WGS sequence"/>
</dbReference>
<dbReference type="InterPro" id="IPR026265">
    <property type="entry name" value="LptC"/>
</dbReference>
<organism evidence="6 7">
    <name type="scientific">Dasania phycosphaerae</name>
    <dbReference type="NCBI Taxonomy" id="2950436"/>
    <lineage>
        <taxon>Bacteria</taxon>
        <taxon>Pseudomonadati</taxon>
        <taxon>Pseudomonadota</taxon>
        <taxon>Gammaproteobacteria</taxon>
        <taxon>Cellvibrionales</taxon>
        <taxon>Spongiibacteraceae</taxon>
        <taxon>Dasania</taxon>
    </lineage>
</organism>
<accession>A0A9J6RI19</accession>
<evidence type="ECO:0000256" key="2">
    <source>
        <dbReference type="ARBA" id="ARBA00022519"/>
    </source>
</evidence>
<evidence type="ECO:0000256" key="5">
    <source>
        <dbReference type="ARBA" id="ARBA00023136"/>
    </source>
</evidence>
<sequence>MKLLRRKQKHFITSSIALVLLLVFLWLYSDTGSTPSFSKKTAPSDPEVFMSNMHSLRFNEQGELAHTLKAETVKSYSNGRRSNLQQPIIDFYKDQQPSWRITADSGIVRKKGAKVDLKNHVVVVNNDHSYQLTTSALTLYPKKNIADNNQAVTITSPQGTTNATGIKADLTQEHTILKKRVTGHYHATP</sequence>
<name>A0A9J6RI19_9GAMM</name>
<keyword evidence="4" id="KW-1133">Transmembrane helix</keyword>
<keyword evidence="2" id="KW-0997">Cell inner membrane</keyword>
<evidence type="ECO:0000313" key="7">
    <source>
        <dbReference type="Proteomes" id="UP001069090"/>
    </source>
</evidence>
<evidence type="ECO:0000256" key="3">
    <source>
        <dbReference type="ARBA" id="ARBA00022692"/>
    </source>
</evidence>
<dbReference type="PANTHER" id="PTHR37481:SF1">
    <property type="entry name" value="LIPOPOLYSACCHARIDE EXPORT SYSTEM PROTEIN LPTC"/>
    <property type="match status" value="1"/>
</dbReference>
<dbReference type="PANTHER" id="PTHR37481">
    <property type="entry name" value="LIPOPOLYSACCHARIDE EXPORT SYSTEM PROTEIN LPTC"/>
    <property type="match status" value="1"/>
</dbReference>
<evidence type="ECO:0000256" key="4">
    <source>
        <dbReference type="ARBA" id="ARBA00022989"/>
    </source>
</evidence>
<keyword evidence="7" id="KW-1185">Reference proteome</keyword>
<dbReference type="EMBL" id="JAPTGG010000001">
    <property type="protein sequence ID" value="MCZ0863993.1"/>
    <property type="molecule type" value="Genomic_DNA"/>
</dbReference>
<dbReference type="NCBIfam" id="TIGR04409">
    <property type="entry name" value="LptC_YrbK"/>
    <property type="match status" value="1"/>
</dbReference>
<evidence type="ECO:0000256" key="1">
    <source>
        <dbReference type="ARBA" id="ARBA00022475"/>
    </source>
</evidence>
<dbReference type="GO" id="GO:0030288">
    <property type="term" value="C:outer membrane-bounded periplasmic space"/>
    <property type="evidence" value="ECO:0007669"/>
    <property type="project" value="TreeGrafter"/>
</dbReference>
<dbReference type="Gene3D" id="2.60.450.10">
    <property type="entry name" value="Lipopolysaccharide (LPS) transport protein A like domain"/>
    <property type="match status" value="1"/>
</dbReference>
<dbReference type="GO" id="GO:0017089">
    <property type="term" value="F:glycolipid transfer activity"/>
    <property type="evidence" value="ECO:0007669"/>
    <property type="project" value="TreeGrafter"/>
</dbReference>
<evidence type="ECO:0000313" key="6">
    <source>
        <dbReference type="EMBL" id="MCZ0863993.1"/>
    </source>
</evidence>
<keyword evidence="5" id="KW-0472">Membrane</keyword>
<keyword evidence="1" id="KW-1003">Cell membrane</keyword>
<dbReference type="InterPro" id="IPR052363">
    <property type="entry name" value="LPS_export_LptC"/>
</dbReference>
<keyword evidence="3" id="KW-0812">Transmembrane</keyword>
<protein>
    <submittedName>
        <fullName evidence="6">LPS export ABC transporter periplasmic protein LptC</fullName>
    </submittedName>
</protein>
<reference evidence="6 7" key="1">
    <citation type="submission" date="2022-12" db="EMBL/GenBank/DDBJ databases">
        <title>Dasania phycosphaerae sp. nov., isolated from particulate material of the south coast of Korea.</title>
        <authorList>
            <person name="Jiang Y."/>
        </authorList>
    </citation>
    <scope>NUCLEOTIDE SEQUENCE [LARGE SCALE GENOMIC DNA]</scope>
    <source>
        <strain evidence="6 7">GY-19</strain>
    </source>
</reference>
<dbReference type="InterPro" id="IPR010664">
    <property type="entry name" value="LipoPS_assembly_LptC-rel"/>
</dbReference>